<dbReference type="STRING" id="34002.SAMN04489859_101280"/>
<dbReference type="CDD" id="cd05379">
    <property type="entry name" value="CAP_bacterial"/>
    <property type="match status" value="1"/>
</dbReference>
<organism evidence="4 5">
    <name type="scientific">Paracoccus alcaliphilus</name>
    <dbReference type="NCBI Taxonomy" id="34002"/>
    <lineage>
        <taxon>Bacteria</taxon>
        <taxon>Pseudomonadati</taxon>
        <taxon>Pseudomonadota</taxon>
        <taxon>Alphaproteobacteria</taxon>
        <taxon>Rhodobacterales</taxon>
        <taxon>Paracoccaceae</taxon>
        <taxon>Paracoccus</taxon>
    </lineage>
</organism>
<dbReference type="InterPro" id="IPR014044">
    <property type="entry name" value="CAP_dom"/>
</dbReference>
<evidence type="ECO:0000259" key="3">
    <source>
        <dbReference type="Pfam" id="PF00188"/>
    </source>
</evidence>
<evidence type="ECO:0000256" key="1">
    <source>
        <dbReference type="ARBA" id="ARBA00004613"/>
    </source>
</evidence>
<feature type="domain" description="SCP" evidence="3">
    <location>
        <begin position="12"/>
        <end position="132"/>
    </location>
</feature>
<dbReference type="InterPro" id="IPR035940">
    <property type="entry name" value="CAP_sf"/>
</dbReference>
<keyword evidence="2" id="KW-0964">Secreted</keyword>
<dbReference type="Gene3D" id="3.40.33.10">
    <property type="entry name" value="CAP"/>
    <property type="match status" value="1"/>
</dbReference>
<proteinExistence type="predicted"/>
<dbReference type="Pfam" id="PF00188">
    <property type="entry name" value="CAP"/>
    <property type="match status" value="1"/>
</dbReference>
<reference evidence="4 5" key="1">
    <citation type="submission" date="2016-10" db="EMBL/GenBank/DDBJ databases">
        <authorList>
            <person name="de Groot N.N."/>
        </authorList>
    </citation>
    <scope>NUCLEOTIDE SEQUENCE [LARGE SCALE GENOMIC DNA]</scope>
    <source>
        <strain evidence="4 5">DSM 8512</strain>
    </source>
</reference>
<protein>
    <submittedName>
        <fullName evidence="4">Hemolysin-type calcium-binding repeat-containing protein</fullName>
    </submittedName>
</protein>
<evidence type="ECO:0000313" key="5">
    <source>
        <dbReference type="Proteomes" id="UP000199054"/>
    </source>
</evidence>
<keyword evidence="5" id="KW-1185">Reference proteome</keyword>
<dbReference type="SUPFAM" id="SSF51120">
    <property type="entry name" value="beta-Roll"/>
    <property type="match status" value="2"/>
</dbReference>
<sequence length="385" mass="40694">MAIATRAERHFLDLVNQARAAEGLSPVQLETHLNSSSDAHSRWMLNNNEFSHTGRNGTSPRDRMENAGFDLSGTWMVAENVAFISNNRDGSLLDEVAALHRNLMNSEGHRANILNPQLEFIGIGLQTGNFRYDGQSFNAAMVTQNFASTQGNVRVDVAPGITIDSMDFSLMSAAQPARGEWVSTYGDRGLTITSQAGSAPVQGSARADDIRLGGRDNVVDGGGGHDWIAGGAGNDTLRGGAGNDLLQGDAGHDWLAGGAGADTLRGGAGNDWLHGNAGHDRLFGGAGADTLIGGAGNDTLTGGAGADTFVFQRNSGIDRVTDFQPGTDRILIAERAFQGNVTQLVEDNIRETANGVVIDLLDGNRIVFVGERLTVQDIADDIFTF</sequence>
<dbReference type="AlphaFoldDB" id="A0A1H8IDB2"/>
<dbReference type="GO" id="GO:0005576">
    <property type="term" value="C:extracellular region"/>
    <property type="evidence" value="ECO:0007669"/>
    <property type="project" value="UniProtKB-SubCell"/>
</dbReference>
<dbReference type="Proteomes" id="UP000199054">
    <property type="component" value="Unassembled WGS sequence"/>
</dbReference>
<name>A0A1H8IDB2_9RHOB</name>
<evidence type="ECO:0000313" key="4">
    <source>
        <dbReference type="EMBL" id="SEN66800.1"/>
    </source>
</evidence>
<dbReference type="PANTHER" id="PTHR38340">
    <property type="entry name" value="S-LAYER PROTEIN"/>
    <property type="match status" value="1"/>
</dbReference>
<dbReference type="PRINTS" id="PR00313">
    <property type="entry name" value="CABNDNGRPT"/>
</dbReference>
<dbReference type="OrthoDB" id="419320at2"/>
<dbReference type="GO" id="GO:0005509">
    <property type="term" value="F:calcium ion binding"/>
    <property type="evidence" value="ECO:0007669"/>
    <property type="project" value="InterPro"/>
</dbReference>
<comment type="subcellular location">
    <subcellularLocation>
        <location evidence="1">Secreted</location>
    </subcellularLocation>
</comment>
<dbReference type="EMBL" id="FODE01000012">
    <property type="protein sequence ID" value="SEN66800.1"/>
    <property type="molecule type" value="Genomic_DNA"/>
</dbReference>
<dbReference type="PROSITE" id="PS00330">
    <property type="entry name" value="HEMOLYSIN_CALCIUM"/>
    <property type="match status" value="3"/>
</dbReference>
<accession>A0A1H8IDB2</accession>
<dbReference type="InterPro" id="IPR011049">
    <property type="entry name" value="Serralysin-like_metalloprot_C"/>
</dbReference>
<dbReference type="PANTHER" id="PTHR38340:SF1">
    <property type="entry name" value="S-LAYER PROTEIN"/>
    <property type="match status" value="1"/>
</dbReference>
<gene>
    <name evidence="4" type="ORF">SAMN04489859_101280</name>
</gene>
<dbReference type="InterPro" id="IPR050557">
    <property type="entry name" value="RTX_toxin/Mannuronan_C5-epim"/>
</dbReference>
<dbReference type="InterPro" id="IPR001343">
    <property type="entry name" value="Hemolysn_Ca-bd"/>
</dbReference>
<evidence type="ECO:0000256" key="2">
    <source>
        <dbReference type="ARBA" id="ARBA00022525"/>
    </source>
</evidence>
<dbReference type="SUPFAM" id="SSF55797">
    <property type="entry name" value="PR-1-like"/>
    <property type="match status" value="1"/>
</dbReference>
<dbReference type="Gene3D" id="2.150.10.10">
    <property type="entry name" value="Serralysin-like metalloprotease, C-terminal"/>
    <property type="match status" value="1"/>
</dbReference>
<dbReference type="InterPro" id="IPR018511">
    <property type="entry name" value="Hemolysin-typ_Ca-bd_CS"/>
</dbReference>
<dbReference type="Pfam" id="PF00353">
    <property type="entry name" value="HemolysinCabind"/>
    <property type="match status" value="2"/>
</dbReference>
<dbReference type="RefSeq" id="WP_090612045.1">
    <property type="nucleotide sequence ID" value="NZ_CP067124.1"/>
</dbReference>